<proteinExistence type="predicted"/>
<dbReference type="HOGENOM" id="CLU_099803_0_0_9"/>
<dbReference type="RefSeq" id="WP_012636112.1">
    <property type="nucleotide sequence ID" value="NC_011899.1"/>
</dbReference>
<accession>B8CXA8</accession>
<evidence type="ECO:0000256" key="2">
    <source>
        <dbReference type="SAM" id="Coils"/>
    </source>
</evidence>
<evidence type="ECO:0000256" key="3">
    <source>
        <dbReference type="SAM" id="SignalP"/>
    </source>
</evidence>
<dbReference type="Proteomes" id="UP000000719">
    <property type="component" value="Chromosome"/>
</dbReference>
<keyword evidence="3" id="KW-0732">Signal</keyword>
<dbReference type="PANTHER" id="PTHR43308:SF1">
    <property type="entry name" value="OUTER MEMBRANE PROTEIN ALPHA"/>
    <property type="match status" value="1"/>
</dbReference>
<organism evidence="5 6">
    <name type="scientific">Halothermothrix orenii (strain H 168 / OCM 544 / DSM 9562)</name>
    <dbReference type="NCBI Taxonomy" id="373903"/>
    <lineage>
        <taxon>Bacteria</taxon>
        <taxon>Bacillati</taxon>
        <taxon>Bacillota</taxon>
        <taxon>Clostridia</taxon>
        <taxon>Halanaerobiales</taxon>
        <taxon>Halothermotrichaceae</taxon>
        <taxon>Halothermothrix</taxon>
    </lineage>
</organism>
<keyword evidence="1" id="KW-0677">Repeat</keyword>
<dbReference type="InterPro" id="IPR051465">
    <property type="entry name" value="Cell_Envelope_Struct_Comp"/>
</dbReference>
<dbReference type="EMBL" id="CP001098">
    <property type="protein sequence ID" value="ACL69927.1"/>
    <property type="molecule type" value="Genomic_DNA"/>
</dbReference>
<sequence>MKKIIVPCLIVLMLFSGLTVSAADLKDVPEDHWAYQSIKMLIDKGYLSLYEDGTFRGKDSVTRYEIAALIGRLLEDIQQGKLSMSEEDINQVKRLSLEFRDDLVELAKKQEIFSDQIERLKEDDLIQNEDIGKVNEKISDLQNDITQIIDSIVKIATLEKKVEKINSRIEELEVELNNQDQEMLQIKKDLGESLYQNLKDQQSINMTKIQSLQGEVNNLKEELAKSQAEIKQLRNENSNYRLYLIGVALLALLAR</sequence>
<evidence type="ECO:0000256" key="1">
    <source>
        <dbReference type="ARBA" id="ARBA00022737"/>
    </source>
</evidence>
<feature type="domain" description="SLH" evidence="4">
    <location>
        <begin position="21"/>
        <end position="84"/>
    </location>
</feature>
<keyword evidence="6" id="KW-1185">Reference proteome</keyword>
<name>B8CXA8_HALOH</name>
<dbReference type="PROSITE" id="PS51272">
    <property type="entry name" value="SLH"/>
    <property type="match status" value="1"/>
</dbReference>
<gene>
    <name evidence="5" type="ordered locus">Hore_11770</name>
</gene>
<reference evidence="5 6" key="1">
    <citation type="journal article" date="2009" name="PLoS ONE">
        <title>Genome analysis of the anaerobic thermohalophilic bacterium Halothermothrix orenii.</title>
        <authorList>
            <person name="Mavromatis K."/>
            <person name="Ivanova N."/>
            <person name="Anderson I."/>
            <person name="Lykidis A."/>
            <person name="Hooper S.D."/>
            <person name="Sun H."/>
            <person name="Kunin V."/>
            <person name="Lapidus A."/>
            <person name="Hugenholtz P."/>
            <person name="Patel B."/>
            <person name="Kyrpides N.C."/>
        </authorList>
    </citation>
    <scope>NUCLEOTIDE SEQUENCE [LARGE SCALE GENOMIC DNA]</scope>
    <source>
        <strain evidence="6">H 168 / OCM 544 / DSM 9562</strain>
    </source>
</reference>
<dbReference type="PANTHER" id="PTHR43308">
    <property type="entry name" value="OUTER MEMBRANE PROTEIN ALPHA-RELATED"/>
    <property type="match status" value="1"/>
</dbReference>
<protein>
    <submittedName>
        <fullName evidence="5">S-layer domain protein</fullName>
    </submittedName>
</protein>
<keyword evidence="2" id="KW-0175">Coiled coil</keyword>
<dbReference type="Pfam" id="PF00395">
    <property type="entry name" value="SLH"/>
    <property type="match status" value="1"/>
</dbReference>
<evidence type="ECO:0000313" key="6">
    <source>
        <dbReference type="Proteomes" id="UP000000719"/>
    </source>
</evidence>
<dbReference type="STRING" id="373903.Hore_11770"/>
<evidence type="ECO:0000313" key="5">
    <source>
        <dbReference type="EMBL" id="ACL69927.1"/>
    </source>
</evidence>
<dbReference type="KEGG" id="hor:Hore_11770"/>
<dbReference type="eggNOG" id="COG1196">
    <property type="taxonomic scope" value="Bacteria"/>
</dbReference>
<dbReference type="InterPro" id="IPR001119">
    <property type="entry name" value="SLH_dom"/>
</dbReference>
<feature type="coiled-coil region" evidence="2">
    <location>
        <begin position="155"/>
        <end position="243"/>
    </location>
</feature>
<dbReference type="OrthoDB" id="2112962at2"/>
<feature type="chain" id="PRO_5039557355" evidence="3">
    <location>
        <begin position="23"/>
        <end position="255"/>
    </location>
</feature>
<evidence type="ECO:0000259" key="4">
    <source>
        <dbReference type="PROSITE" id="PS51272"/>
    </source>
</evidence>
<dbReference type="AlphaFoldDB" id="B8CXA8"/>
<dbReference type="Gene3D" id="1.20.5.1700">
    <property type="match status" value="1"/>
</dbReference>
<feature type="signal peptide" evidence="3">
    <location>
        <begin position="1"/>
        <end position="22"/>
    </location>
</feature>